<dbReference type="InterPro" id="IPR023214">
    <property type="entry name" value="HAD_sf"/>
</dbReference>
<feature type="region of interest" description="Disordered" evidence="6">
    <location>
        <begin position="312"/>
        <end position="333"/>
    </location>
</feature>
<keyword evidence="4" id="KW-0378">Hydrolase</keyword>
<dbReference type="InterPro" id="IPR011990">
    <property type="entry name" value="TPR-like_helical_dom_sf"/>
</dbReference>
<dbReference type="Gene3D" id="1.25.40.10">
    <property type="entry name" value="Tetratricopeptide repeat domain"/>
    <property type="match status" value="1"/>
</dbReference>
<evidence type="ECO:0000256" key="1">
    <source>
        <dbReference type="ARBA" id="ARBA00009589"/>
    </source>
</evidence>
<feature type="compositionally biased region" description="Polar residues" evidence="6">
    <location>
        <begin position="322"/>
        <end position="333"/>
    </location>
</feature>
<evidence type="ECO:0000259" key="7">
    <source>
        <dbReference type="Pfam" id="PF24883"/>
    </source>
</evidence>
<keyword evidence="5" id="KW-0460">Magnesium</keyword>
<dbReference type="CDD" id="cd07522">
    <property type="entry name" value="HAD_cN-II"/>
    <property type="match status" value="1"/>
</dbReference>
<evidence type="ECO:0000256" key="2">
    <source>
        <dbReference type="ARBA" id="ARBA00022723"/>
    </source>
</evidence>
<dbReference type="Pfam" id="PF13424">
    <property type="entry name" value="TPR_12"/>
    <property type="match status" value="1"/>
</dbReference>
<keyword evidence="2" id="KW-0479">Metal-binding</keyword>
<keyword evidence="3" id="KW-0677">Repeat</keyword>
<evidence type="ECO:0000256" key="6">
    <source>
        <dbReference type="SAM" id="MobiDB-lite"/>
    </source>
</evidence>
<dbReference type="InterPro" id="IPR027417">
    <property type="entry name" value="P-loop_NTPase"/>
</dbReference>
<evidence type="ECO:0000313" key="8">
    <source>
        <dbReference type="EMBL" id="MBN3320011.1"/>
    </source>
</evidence>
<dbReference type="Gene3D" id="3.40.50.1000">
    <property type="entry name" value="HAD superfamily/HAD-like"/>
    <property type="match status" value="2"/>
</dbReference>
<evidence type="ECO:0000256" key="3">
    <source>
        <dbReference type="ARBA" id="ARBA00022737"/>
    </source>
</evidence>
<protein>
    <submittedName>
        <fullName evidence="8">NT5D3 protein</fullName>
    </submittedName>
</protein>
<feature type="region of interest" description="Disordered" evidence="6">
    <location>
        <begin position="712"/>
        <end position="751"/>
    </location>
</feature>
<name>A0A8J7NYI7_ATRSP</name>
<dbReference type="SUPFAM" id="SSF48452">
    <property type="entry name" value="TPR-like"/>
    <property type="match status" value="1"/>
</dbReference>
<evidence type="ECO:0000256" key="4">
    <source>
        <dbReference type="ARBA" id="ARBA00022801"/>
    </source>
</evidence>
<dbReference type="GO" id="GO:0046872">
    <property type="term" value="F:metal ion binding"/>
    <property type="evidence" value="ECO:0007669"/>
    <property type="project" value="UniProtKB-KW"/>
</dbReference>
<dbReference type="Pfam" id="PF24883">
    <property type="entry name" value="NPHP3_N"/>
    <property type="match status" value="1"/>
</dbReference>
<feature type="non-terminal residue" evidence="8">
    <location>
        <position position="1928"/>
    </location>
</feature>
<comment type="caution">
    <text evidence="8">The sequence shown here is derived from an EMBL/GenBank/DDBJ whole genome shotgun (WGS) entry which is preliminary data.</text>
</comment>
<feature type="domain" description="Nephrocystin 3-like N-terminal" evidence="7">
    <location>
        <begin position="330"/>
        <end position="482"/>
    </location>
</feature>
<dbReference type="NCBIfam" id="TIGR02244">
    <property type="entry name" value="HAD-IG-Ncltidse"/>
    <property type="match status" value="1"/>
</dbReference>
<keyword evidence="9" id="KW-1185">Reference proteome</keyword>
<organism evidence="8 9">
    <name type="scientific">Atractosteus spatula</name>
    <name type="common">Alligator gar</name>
    <name type="synonym">Lepisosteus spatula</name>
    <dbReference type="NCBI Taxonomy" id="7917"/>
    <lineage>
        <taxon>Eukaryota</taxon>
        <taxon>Metazoa</taxon>
        <taxon>Chordata</taxon>
        <taxon>Craniata</taxon>
        <taxon>Vertebrata</taxon>
        <taxon>Euteleostomi</taxon>
        <taxon>Actinopterygii</taxon>
        <taxon>Neopterygii</taxon>
        <taxon>Holostei</taxon>
        <taxon>Semionotiformes</taxon>
        <taxon>Lepisosteidae</taxon>
        <taxon>Atractosteus</taxon>
    </lineage>
</organism>
<dbReference type="Pfam" id="PF05761">
    <property type="entry name" value="5_nucleotid"/>
    <property type="match status" value="2"/>
</dbReference>
<dbReference type="PANTHER" id="PTHR12103">
    <property type="entry name" value="5'-NUCLEOTIDASE DOMAIN-CONTAINING"/>
    <property type="match status" value="1"/>
</dbReference>
<dbReference type="SMART" id="SM00028">
    <property type="entry name" value="TPR"/>
    <property type="match status" value="2"/>
</dbReference>
<dbReference type="EMBL" id="JAAWVO010049448">
    <property type="protein sequence ID" value="MBN3320011.1"/>
    <property type="molecule type" value="Genomic_DNA"/>
</dbReference>
<dbReference type="Gene3D" id="3.40.50.300">
    <property type="entry name" value="P-loop containing nucleotide triphosphate hydrolases"/>
    <property type="match status" value="1"/>
</dbReference>
<dbReference type="InterPro" id="IPR036412">
    <property type="entry name" value="HAD-like_sf"/>
</dbReference>
<reference evidence="8" key="1">
    <citation type="journal article" date="2021" name="Cell">
        <title>Tracing the genetic footprints of vertebrate landing in non-teleost ray-finned fishes.</title>
        <authorList>
            <person name="Bi X."/>
            <person name="Wang K."/>
            <person name="Yang L."/>
            <person name="Pan H."/>
            <person name="Jiang H."/>
            <person name="Wei Q."/>
            <person name="Fang M."/>
            <person name="Yu H."/>
            <person name="Zhu C."/>
            <person name="Cai Y."/>
            <person name="He Y."/>
            <person name="Gan X."/>
            <person name="Zeng H."/>
            <person name="Yu D."/>
            <person name="Zhu Y."/>
            <person name="Jiang H."/>
            <person name="Qiu Q."/>
            <person name="Yang H."/>
            <person name="Zhang Y.E."/>
            <person name="Wang W."/>
            <person name="Zhu M."/>
            <person name="He S."/>
            <person name="Zhang G."/>
        </authorList>
    </citation>
    <scope>NUCLEOTIDE SEQUENCE</scope>
    <source>
        <strain evidence="8">Allg_001</strain>
    </source>
</reference>
<dbReference type="GO" id="GO:0008253">
    <property type="term" value="F:5'-nucleotidase activity"/>
    <property type="evidence" value="ECO:0007669"/>
    <property type="project" value="TreeGrafter"/>
</dbReference>
<sequence>MEGFGALNEDGEEETCLCFSREASVWTFLCTVPDDLQPERNYLERELFPQLDRICQAGGARFKPVNLRWNRGEAENWSPHHPHRELVSSQQLKISLDYISCCSVFMCLLGQRYGAFRPESSAPLPASIDNLDGLSEVEKNLYVASKHGYPWVLQGRNQTCSLTELEVTQAASLKDSSGCFFYFRDYSYDDGASDAENERLLSVMSRQTAFEEQRVRELKTKIINKCLPVRFFRSLQELGEQVTEDWRTIIKQFCSLDTVNTSVGLQHSPTHAHHQAFAQHCCRSFIPWLQSGRVWDTLDAFALSATTDAQTRDNVLPRGTNKAENTSSGQQLTEEPAQKSILLLCGSRGCGKSSMVASWLRDFWRKSSGILVVPYFVGASPASADVRIFLSHCTSALRCASYGSVPRHWAEGAWKGGSEAMEEPLSFPQAVQAFAAAAGLRPCVLVLDGLDELEGTLGLSAQEVKKLQWLPDPLPPRCKLIFTTSSADLSCKYLSSRTDVHVLHCPSPADPAVRGAVVQKHLALPCKQILGAQLEGLLAKNLSFLPVFLSVVGGELRTCGVLQDEEQRLEEYLGVWSVQDLWALVIERWVQDYSWGCESTTRRDRKRAAAPAKDAQAVAPVAGLSSALQGRGAGCGPCCVRRGLREEELLSLLHTLGYRRARKLLPLDWALFRPASRRWIQEGPSGLLSLTHQSLRQAVDLQLLAPPVASQASVGSEGYTSPPVGTEPAVRGGAASSTLGAEPAGQESGCREGSRKAFHRALAQFFQQLRGAPCGRVFLEVPWHLERAGSWEELRAFLCDPGIVDVLSRSSAQFLPLRADLVRYWGLLAGRGCDPFLSLLNLCGLKHASEERKSTATFIVDKPLPETWGQARLMAFSADILNDLGKTPESEFLLLEAESRLVEADLKDRKSMRVLLRVERRLAELYGRMGQLERAEMYCHKALSTAETCLSHHPDSSDHIERARGLVLCRLCHLLAGRGSPDVGVILSEISALGHASTHPCRVATVKLLRGMHRLAQGDPSEAQACYQEALSIRRHWYGPEHPQVAEAEEHLAGLLCQAGEMGTGKRHVVELYQHVIKVKEEQRVSALSPHLAQPLGCSLALTLCKLGKLLLTSSDRQERREAIRLLQRARDLQLSLLGPDDWITRETLWPWTACQTSIFGPSSNIKNLILSLKPDSMDSCRVLHKSAWYHEPGRYPTLQQPFPPRLRQAREPSKYWKLHTKTRRDPPGRSYGNTPESPASRAGGSDVGRGCSLLAAGVLAALCTLAAGHDGGRRVAGLLCAQKRWLPGAMSPLSLSSRLGGRDGLQALIRGFKALHSGGGRRAARLRQVGAPVGAGSVSARYRGFPGTRPLCTSSDSGRDMTSSLWALYNETKKQTEDLIPAIARNFLNPDAIFANNEMSLEDIEIYGFDYDYTLAFYSSHLHTLIFNIARDILIQEHRYPEGLREYDYIPDFVIRGLHYDVQKALLMKIDAFHYIQLGTVYRGLHPVSDKEVVAMYEGSHVPLEQMSDFYGKSSHGHTMKQFMDIFSLPEMTLLSCVNDYFMKHNIDYEPVHLYKDVKEAIGDVHVRGIMYRAVEADIEKYICYGELTHAVLSKLSDNGKKMFLITNSPFDFVDRGMNYIVGKDWRDLFDVVIVQADKPGFFNDRRNHGPLCIQLPSSLQTPARSSWRARSQRSSSLAEIARFCRAGALACDQRFERVGKKNPPAAVRAPSKRITPFRRVTDKGVLLWDRIHRLEKGQIYKQGNLYEFLRLTGWRGSKVLYFGDHIYSDLADLTLKHGWRTGAIIPELRQEIKIMNTEEYVHTVTWLQGLTMLLEHMQVHRDAESQMVLQEWIKEREAMRSRTKDIFNPQFGSLFRTSHNPTYFSRRLSRFADIYMASLSCLLNYNLHHTFFPCRTPLQHEAPVWPGQMGAGFFKTPRLAEMAQAK</sequence>
<dbReference type="InterPro" id="IPR008380">
    <property type="entry name" value="HAD-SF_hydro_IG_5-nucl"/>
</dbReference>
<feature type="non-terminal residue" evidence="8">
    <location>
        <position position="1"/>
    </location>
</feature>
<dbReference type="InterPro" id="IPR019734">
    <property type="entry name" value="TPR_rpt"/>
</dbReference>
<gene>
    <name evidence="8" type="primary">Nt5dc3</name>
    <name evidence="8" type="ORF">GTO95_0014407</name>
</gene>
<evidence type="ECO:0000313" key="9">
    <source>
        <dbReference type="Proteomes" id="UP000736164"/>
    </source>
</evidence>
<feature type="region of interest" description="Disordered" evidence="6">
    <location>
        <begin position="1200"/>
        <end position="1246"/>
    </location>
</feature>
<proteinExistence type="inferred from homology"/>
<dbReference type="InterPro" id="IPR056884">
    <property type="entry name" value="NPHP3-like_N"/>
</dbReference>
<dbReference type="SUPFAM" id="SSF52540">
    <property type="entry name" value="P-loop containing nucleoside triphosphate hydrolases"/>
    <property type="match status" value="1"/>
</dbReference>
<dbReference type="Proteomes" id="UP000736164">
    <property type="component" value="Unassembled WGS sequence"/>
</dbReference>
<accession>A0A8J7NYI7</accession>
<comment type="similarity">
    <text evidence="1">Belongs to the 5'(3')-deoxyribonucleotidase family.</text>
</comment>
<dbReference type="SUPFAM" id="SSF56784">
    <property type="entry name" value="HAD-like"/>
    <property type="match status" value="2"/>
</dbReference>
<evidence type="ECO:0000256" key="5">
    <source>
        <dbReference type="ARBA" id="ARBA00022842"/>
    </source>
</evidence>
<dbReference type="PANTHER" id="PTHR12103:SF11">
    <property type="entry name" value="5'-NUCLEOTIDASE DOMAIN-CONTAINING PROTEIN 3"/>
    <property type="match status" value="1"/>
</dbReference>